<dbReference type="EMBL" id="BMKQ01000001">
    <property type="protein sequence ID" value="GGF30756.1"/>
    <property type="molecule type" value="Genomic_DNA"/>
</dbReference>
<accession>A0A917F0J5</accession>
<feature type="compositionally biased region" description="Acidic residues" evidence="1">
    <location>
        <begin position="49"/>
        <end position="63"/>
    </location>
</feature>
<dbReference type="RefSeq" id="WP_188777105.1">
    <property type="nucleotide sequence ID" value="NZ_BMKQ01000001.1"/>
</dbReference>
<evidence type="ECO:0000313" key="2">
    <source>
        <dbReference type="EMBL" id="GGF30756.1"/>
    </source>
</evidence>
<sequence>MSDQYWFNLKTHEVEGDDGARSADRLGPYDSAEEAARALDKVAERNEAWDDDPSWNDEASSEG</sequence>
<organism evidence="2 3">
    <name type="scientific">Marmoricola endophyticus</name>
    <dbReference type="NCBI Taxonomy" id="2040280"/>
    <lineage>
        <taxon>Bacteria</taxon>
        <taxon>Bacillati</taxon>
        <taxon>Actinomycetota</taxon>
        <taxon>Actinomycetes</taxon>
        <taxon>Propionibacteriales</taxon>
        <taxon>Nocardioidaceae</taxon>
        <taxon>Marmoricola</taxon>
    </lineage>
</organism>
<gene>
    <name evidence="2" type="ORF">GCM10011519_00240</name>
</gene>
<evidence type="ECO:0000313" key="3">
    <source>
        <dbReference type="Proteomes" id="UP000649179"/>
    </source>
</evidence>
<comment type="caution">
    <text evidence="2">The sequence shown here is derived from an EMBL/GenBank/DDBJ whole genome shotgun (WGS) entry which is preliminary data.</text>
</comment>
<feature type="region of interest" description="Disordered" evidence="1">
    <location>
        <begin position="40"/>
        <end position="63"/>
    </location>
</feature>
<evidence type="ECO:0000256" key="1">
    <source>
        <dbReference type="SAM" id="MobiDB-lite"/>
    </source>
</evidence>
<evidence type="ECO:0008006" key="4">
    <source>
        <dbReference type="Google" id="ProtNLM"/>
    </source>
</evidence>
<name>A0A917F0J5_9ACTN</name>
<dbReference type="AlphaFoldDB" id="A0A917F0J5"/>
<protein>
    <recommendedName>
        <fullName evidence="4">SPOR domain-containing protein</fullName>
    </recommendedName>
</protein>
<dbReference type="Proteomes" id="UP000649179">
    <property type="component" value="Unassembled WGS sequence"/>
</dbReference>
<reference evidence="2" key="1">
    <citation type="journal article" date="2014" name="Int. J. Syst. Evol. Microbiol.">
        <title>Complete genome sequence of Corynebacterium casei LMG S-19264T (=DSM 44701T), isolated from a smear-ripened cheese.</title>
        <authorList>
            <consortium name="US DOE Joint Genome Institute (JGI-PGF)"/>
            <person name="Walter F."/>
            <person name="Albersmeier A."/>
            <person name="Kalinowski J."/>
            <person name="Ruckert C."/>
        </authorList>
    </citation>
    <scope>NUCLEOTIDE SEQUENCE</scope>
    <source>
        <strain evidence="2">CGMCC 1.16067</strain>
    </source>
</reference>
<proteinExistence type="predicted"/>
<reference evidence="2" key="2">
    <citation type="submission" date="2020-09" db="EMBL/GenBank/DDBJ databases">
        <authorList>
            <person name="Sun Q."/>
            <person name="Zhou Y."/>
        </authorList>
    </citation>
    <scope>NUCLEOTIDE SEQUENCE</scope>
    <source>
        <strain evidence="2">CGMCC 1.16067</strain>
    </source>
</reference>
<keyword evidence="3" id="KW-1185">Reference proteome</keyword>